<dbReference type="AlphaFoldDB" id="A0A4R5QF04"/>
<dbReference type="EMBL" id="SMSJ01000019">
    <property type="protein sequence ID" value="TDH61576.1"/>
    <property type="molecule type" value="Genomic_DNA"/>
</dbReference>
<organism evidence="1 2">
    <name type="scientific">Dankookia rubra</name>
    <dbReference type="NCBI Taxonomy" id="1442381"/>
    <lineage>
        <taxon>Bacteria</taxon>
        <taxon>Pseudomonadati</taxon>
        <taxon>Pseudomonadota</taxon>
        <taxon>Alphaproteobacteria</taxon>
        <taxon>Acetobacterales</taxon>
        <taxon>Roseomonadaceae</taxon>
        <taxon>Dankookia</taxon>
    </lineage>
</organism>
<accession>A0A4R5QF04</accession>
<evidence type="ECO:0000313" key="2">
    <source>
        <dbReference type="Proteomes" id="UP000295096"/>
    </source>
</evidence>
<reference evidence="1 2" key="1">
    <citation type="journal article" date="2016" name="J. Microbiol.">
        <title>Dankookia rubra gen. nov., sp. nov., an alphaproteobacterium isolated from sediment of a shallow stream.</title>
        <authorList>
            <person name="Kim W.H."/>
            <person name="Kim D.H."/>
            <person name="Kang K."/>
            <person name="Ahn T.Y."/>
        </authorList>
    </citation>
    <scope>NUCLEOTIDE SEQUENCE [LARGE SCALE GENOMIC DNA]</scope>
    <source>
        <strain evidence="1 2">JCM30602</strain>
    </source>
</reference>
<sequence>MDAAIAAGMSDPALNPHFRRCWHQPQDASRSLTVFKATDPLTAMGQALQNAWLRKRQTDKRRSP</sequence>
<name>A0A4R5QF04_9PROT</name>
<dbReference type="RefSeq" id="WP_133289558.1">
    <property type="nucleotide sequence ID" value="NZ_SMSJ01000019.1"/>
</dbReference>
<keyword evidence="2" id="KW-1185">Reference proteome</keyword>
<evidence type="ECO:0000313" key="1">
    <source>
        <dbReference type="EMBL" id="TDH61576.1"/>
    </source>
</evidence>
<comment type="caution">
    <text evidence="1">The sequence shown here is derived from an EMBL/GenBank/DDBJ whole genome shotgun (WGS) entry which is preliminary data.</text>
</comment>
<protein>
    <submittedName>
        <fullName evidence="1">Uncharacterized protein</fullName>
    </submittedName>
</protein>
<proteinExistence type="predicted"/>
<dbReference type="Proteomes" id="UP000295096">
    <property type="component" value="Unassembled WGS sequence"/>
</dbReference>
<gene>
    <name evidence="1" type="ORF">E2C06_15690</name>
</gene>